<evidence type="ECO:0000313" key="4">
    <source>
        <dbReference type="Proteomes" id="UP000886885"/>
    </source>
</evidence>
<comment type="caution">
    <text evidence="3">The sequence shown here is derived from an EMBL/GenBank/DDBJ whole genome shotgun (WGS) entry which is preliminary data.</text>
</comment>
<gene>
    <name evidence="3" type="ORF">POTOM_052106</name>
</gene>
<dbReference type="PANTHER" id="PTHR31284">
    <property type="entry name" value="ACID PHOSPHATASE-LIKE PROTEIN"/>
    <property type="match status" value="1"/>
</dbReference>
<dbReference type="AlphaFoldDB" id="A0A8X8CAA5"/>
<dbReference type="OrthoDB" id="59415at2759"/>
<dbReference type="PIRSF" id="PIRSF002674">
    <property type="entry name" value="VSP"/>
    <property type="match status" value="1"/>
</dbReference>
<dbReference type="EMBL" id="JAAWWB010000031">
    <property type="protein sequence ID" value="KAG6745434.1"/>
    <property type="molecule type" value="Genomic_DNA"/>
</dbReference>
<dbReference type="Pfam" id="PF03767">
    <property type="entry name" value="Acid_phosphat_B"/>
    <property type="match status" value="2"/>
</dbReference>
<evidence type="ECO:0008006" key="5">
    <source>
        <dbReference type="Google" id="ProtNLM"/>
    </source>
</evidence>
<evidence type="ECO:0000313" key="3">
    <source>
        <dbReference type="EMBL" id="KAG6745434.1"/>
    </source>
</evidence>
<keyword evidence="2" id="KW-0732">Signal</keyword>
<sequence length="298" mass="33878">MIKEMVHRLREMLLFLFLAIFSKATGVKAYSRGGVIQESAAYCLSWRLAVETNNVRAWRTVPSQCLRYVEAYMLGGQYERDLNLIVDQILSYVNGIVPSSDGMDAWILDVDDTCISNVFYYRGKRYGCDPYDPAGFRAWALKGGCPAIPAILGLFEYLVQSGFKVFLVTGRDQETLGQVTIDNLHNQGFIGYERIILSIDFVVDMLKLMPSQLCIFSDAIRMAYDIPWICNLLVLSISNRTAEFIGQSAVAYKSEIRRQLEKEGYRIWGNVGDQWSDLQGECLGNRTFKLPNPMYFVP</sequence>
<accession>A0A8X8CAA5</accession>
<reference evidence="3" key="1">
    <citation type="journal article" date="2020" name="bioRxiv">
        <title>Hybrid origin of Populus tomentosa Carr. identified through genome sequencing and phylogenomic analysis.</title>
        <authorList>
            <person name="An X."/>
            <person name="Gao K."/>
            <person name="Chen Z."/>
            <person name="Li J."/>
            <person name="Yang X."/>
            <person name="Yang X."/>
            <person name="Zhou J."/>
            <person name="Guo T."/>
            <person name="Zhao T."/>
            <person name="Huang S."/>
            <person name="Miao D."/>
            <person name="Khan W.U."/>
            <person name="Rao P."/>
            <person name="Ye M."/>
            <person name="Lei B."/>
            <person name="Liao W."/>
            <person name="Wang J."/>
            <person name="Ji L."/>
            <person name="Li Y."/>
            <person name="Guo B."/>
            <person name="Mustafa N.S."/>
            <person name="Li S."/>
            <person name="Yun Q."/>
            <person name="Keller S.R."/>
            <person name="Mao J."/>
            <person name="Zhang R."/>
            <person name="Strauss S.H."/>
        </authorList>
    </citation>
    <scope>NUCLEOTIDE SEQUENCE</scope>
    <source>
        <strain evidence="3">GM15</strain>
        <tissue evidence="3">Leaf</tissue>
    </source>
</reference>
<protein>
    <recommendedName>
        <fullName evidence="5">Acid phosphatase 1</fullName>
    </recommendedName>
</protein>
<dbReference type="Proteomes" id="UP000886885">
    <property type="component" value="Chromosome 16A"/>
</dbReference>
<proteinExistence type="inferred from homology"/>
<feature type="signal peptide" evidence="2">
    <location>
        <begin position="1"/>
        <end position="29"/>
    </location>
</feature>
<feature type="chain" id="PRO_5036442574" description="Acid phosphatase 1" evidence="2">
    <location>
        <begin position="30"/>
        <end position="298"/>
    </location>
</feature>
<dbReference type="PANTHER" id="PTHR31284:SF9">
    <property type="entry name" value="HAD SUPERFAMILY, SUBFAMILY IIIB ACID PHOSPHATASE"/>
    <property type="match status" value="1"/>
</dbReference>
<name>A0A8X8CAA5_POPTO</name>
<dbReference type="InterPro" id="IPR005519">
    <property type="entry name" value="Acid_phosphat_B-like"/>
</dbReference>
<dbReference type="CDD" id="cd07535">
    <property type="entry name" value="HAD_VSP"/>
    <property type="match status" value="1"/>
</dbReference>
<keyword evidence="1" id="KW-0758">Storage protein</keyword>
<comment type="similarity">
    <text evidence="1">Belongs to the APS1/VSP family.</text>
</comment>
<evidence type="ECO:0000256" key="1">
    <source>
        <dbReference type="PIRNR" id="PIRNR002674"/>
    </source>
</evidence>
<dbReference type="InterPro" id="IPR014403">
    <property type="entry name" value="APS1/VSP"/>
</dbReference>
<organism evidence="3 4">
    <name type="scientific">Populus tomentosa</name>
    <name type="common">Chinese white poplar</name>
    <dbReference type="NCBI Taxonomy" id="118781"/>
    <lineage>
        <taxon>Eukaryota</taxon>
        <taxon>Viridiplantae</taxon>
        <taxon>Streptophyta</taxon>
        <taxon>Embryophyta</taxon>
        <taxon>Tracheophyta</taxon>
        <taxon>Spermatophyta</taxon>
        <taxon>Magnoliopsida</taxon>
        <taxon>eudicotyledons</taxon>
        <taxon>Gunneridae</taxon>
        <taxon>Pentapetalae</taxon>
        <taxon>rosids</taxon>
        <taxon>fabids</taxon>
        <taxon>Malpighiales</taxon>
        <taxon>Salicaceae</taxon>
        <taxon>Saliceae</taxon>
        <taxon>Populus</taxon>
    </lineage>
</organism>
<comment type="function">
    <text evidence="1">May function as somatic storage protein during early seedling development.</text>
</comment>
<evidence type="ECO:0000256" key="2">
    <source>
        <dbReference type="SAM" id="SignalP"/>
    </source>
</evidence>
<keyword evidence="4" id="KW-1185">Reference proteome</keyword>